<dbReference type="Pfam" id="PF00512">
    <property type="entry name" value="HisKA"/>
    <property type="match status" value="1"/>
</dbReference>
<protein>
    <recommendedName>
        <fullName evidence="2">histidine kinase</fullName>
        <ecNumber evidence="2">2.7.13.3</ecNumber>
    </recommendedName>
</protein>
<evidence type="ECO:0000313" key="13">
    <source>
        <dbReference type="EMBL" id="MEK8130763.1"/>
    </source>
</evidence>
<comment type="caution">
    <text evidence="13">The sequence shown here is derived from an EMBL/GenBank/DDBJ whole genome shotgun (WGS) entry which is preliminary data.</text>
</comment>
<reference evidence="13 14" key="1">
    <citation type="submission" date="2024-04" db="EMBL/GenBank/DDBJ databases">
        <title>draft genome sequnece of Paenibacillus filicis.</title>
        <authorList>
            <person name="Kim D.-U."/>
        </authorList>
    </citation>
    <scope>NUCLEOTIDE SEQUENCE [LARGE SCALE GENOMIC DNA]</scope>
    <source>
        <strain evidence="13 14">KACC14197</strain>
    </source>
</reference>
<dbReference type="InterPro" id="IPR011623">
    <property type="entry name" value="7TMR_DISM_rcpt_extracell_dom1"/>
</dbReference>
<keyword evidence="5" id="KW-0547">Nucleotide-binding</keyword>
<dbReference type="Pfam" id="PF00072">
    <property type="entry name" value="Response_reg"/>
    <property type="match status" value="1"/>
</dbReference>
<dbReference type="InterPro" id="IPR005467">
    <property type="entry name" value="His_kinase_dom"/>
</dbReference>
<evidence type="ECO:0000259" key="11">
    <source>
        <dbReference type="PROSITE" id="PS50109"/>
    </source>
</evidence>
<organism evidence="13 14">
    <name type="scientific">Paenibacillus filicis</name>
    <dbReference type="NCBI Taxonomy" id="669464"/>
    <lineage>
        <taxon>Bacteria</taxon>
        <taxon>Bacillati</taxon>
        <taxon>Bacillota</taxon>
        <taxon>Bacilli</taxon>
        <taxon>Bacillales</taxon>
        <taxon>Paenibacillaceae</taxon>
        <taxon>Paenibacillus</taxon>
    </lineage>
</organism>
<sequence length="1022" mass="115151">MNQRIEAMTKPFTILLVMVTFFLFSTGVLIFQWLQPSDKQIYASGGFLDARGWNYAENGVLQLRGEWEFYPDRLLTPADFRSDPTLPAVRRLIDVPGNWTDEVADNGRDGYGAGTYRIRVQTGMADIYSVRAKKTRMSSHWFVNGTDLGGNGKPSLSADEFVASNLPFFGSEKVEGDQVEIIIQVASLAFLKGGLTHAPEFGPLEVMAEHRDYARLTDMGLLTTMIVFALYFAGMFRQWRKERHLMHLSLFCLMMGLFFGIDNEILSSALFPSMPFALLQKLLFSTTFFTFLFFIFYVYRYLDEPDHRSFRLLRGFAYVYGIVGVLGPNDFLSLTLPMNLLLQTGTFILVFYAIFRNRTQGLYVKAVLTLNVFFVMVIWASAQYRYELGLDQPYFIVAAPLLLVFSLAFLSSHRLQSAFVRNEQLSLQLIAHDRHKDEFLAKTSHELRTPLHGIINLSQALLDDSDQELTPRHRENIRLLNLVGRRLSGLIHDILDMSQIKEGRLRIHKTPVDVRLTARLVFDMLSIAPKNKQVALVDELSEDLPLVLADENRLRQILYNLLENGLKFTQTGSVRIYAQELDDMLAVTVADTGCGIAPERLGKLFDPFETSSADVGNRSGIGLGLSITRQLVELQGGQLEVVSLKGQGSAFTFTLPLAELTGMSVIPWHQEEPLEFQEASDGAQAEGITILIVDDERSNLKVCVDAVSSMHYAYRAVQSGGEALELLRQSPKPDLVLLDLMMPGISGLEVCREIRRLHHLAELPVLMLTASGQHGDILAAFEAGANDILQKPFELAELKARVRSLLAMKQSSEQAVRREMDFLQAQITPHFLYNSMNALVGLSYKDIDKLRETIHHLTTYLRAKFTFVFKGSLVPFESELELVKAYLSIEQLRFGSRLEIRYRLETDLHFMIPPLTLQPLVENAVRHGVGQKLEGGTVDIHVFRDENGVVHIAVEDDGAGMDEATIKGLLNPQHGGIGIGNVNRRLQMLYGQKLDITSRPGEGARFKFKLPEDRYDQSDTDR</sequence>
<evidence type="ECO:0000256" key="3">
    <source>
        <dbReference type="ARBA" id="ARBA00022553"/>
    </source>
</evidence>
<evidence type="ECO:0000256" key="9">
    <source>
        <dbReference type="PROSITE-ProRule" id="PRU00169"/>
    </source>
</evidence>
<dbReference type="Gene3D" id="3.40.50.2300">
    <property type="match status" value="1"/>
</dbReference>
<keyword evidence="3 9" id="KW-0597">Phosphoprotein</keyword>
<dbReference type="SUPFAM" id="SSF47384">
    <property type="entry name" value="Homodimeric domain of signal transducing histidine kinase"/>
    <property type="match status" value="1"/>
</dbReference>
<dbReference type="SMART" id="SM00387">
    <property type="entry name" value="HATPase_c"/>
    <property type="match status" value="2"/>
</dbReference>
<dbReference type="InterPro" id="IPR010559">
    <property type="entry name" value="Sig_transdc_His_kin_internal"/>
</dbReference>
<evidence type="ECO:0000256" key="4">
    <source>
        <dbReference type="ARBA" id="ARBA00022679"/>
    </source>
</evidence>
<dbReference type="PRINTS" id="PR00344">
    <property type="entry name" value="BCTRLSENSOR"/>
</dbReference>
<dbReference type="InterPro" id="IPR004358">
    <property type="entry name" value="Sig_transdc_His_kin-like_C"/>
</dbReference>
<dbReference type="EMBL" id="JBBPCC010000016">
    <property type="protein sequence ID" value="MEK8130763.1"/>
    <property type="molecule type" value="Genomic_DNA"/>
</dbReference>
<dbReference type="SUPFAM" id="SSF55874">
    <property type="entry name" value="ATPase domain of HSP90 chaperone/DNA topoisomerase II/histidine kinase"/>
    <property type="match status" value="2"/>
</dbReference>
<feature type="modified residue" description="4-aspartylphosphate" evidence="9">
    <location>
        <position position="739"/>
    </location>
</feature>
<keyword evidence="10" id="KW-1133">Transmembrane helix</keyword>
<feature type="domain" description="Histidine kinase" evidence="11">
    <location>
        <begin position="442"/>
        <end position="659"/>
    </location>
</feature>
<keyword evidence="4" id="KW-0808">Transferase</keyword>
<feature type="domain" description="Response regulatory" evidence="12">
    <location>
        <begin position="689"/>
        <end position="806"/>
    </location>
</feature>
<dbReference type="InterPro" id="IPR011006">
    <property type="entry name" value="CheY-like_superfamily"/>
</dbReference>
<evidence type="ECO:0000256" key="5">
    <source>
        <dbReference type="ARBA" id="ARBA00022741"/>
    </source>
</evidence>
<dbReference type="Proteomes" id="UP001469365">
    <property type="component" value="Unassembled WGS sequence"/>
</dbReference>
<gene>
    <name evidence="13" type="ORF">WMW72_22920</name>
</gene>
<dbReference type="Pfam" id="PF06580">
    <property type="entry name" value="His_kinase"/>
    <property type="match status" value="1"/>
</dbReference>
<dbReference type="Gene3D" id="3.30.565.10">
    <property type="entry name" value="Histidine kinase-like ATPase, C-terminal domain"/>
    <property type="match status" value="2"/>
</dbReference>
<evidence type="ECO:0000256" key="10">
    <source>
        <dbReference type="SAM" id="Phobius"/>
    </source>
</evidence>
<dbReference type="InterPro" id="IPR036890">
    <property type="entry name" value="HATPase_C_sf"/>
</dbReference>
<feature type="transmembrane region" description="Helical" evidence="10">
    <location>
        <begin position="281"/>
        <end position="299"/>
    </location>
</feature>
<evidence type="ECO:0000256" key="6">
    <source>
        <dbReference type="ARBA" id="ARBA00022777"/>
    </source>
</evidence>
<dbReference type="EC" id="2.7.13.3" evidence="2"/>
<feature type="transmembrane region" description="Helical" evidence="10">
    <location>
        <begin position="12"/>
        <end position="34"/>
    </location>
</feature>
<feature type="transmembrane region" description="Helical" evidence="10">
    <location>
        <begin position="213"/>
        <end position="233"/>
    </location>
</feature>
<keyword evidence="8" id="KW-0902">Two-component regulatory system</keyword>
<dbReference type="SMART" id="SM00448">
    <property type="entry name" value="REC"/>
    <property type="match status" value="1"/>
</dbReference>
<dbReference type="RefSeq" id="WP_341417898.1">
    <property type="nucleotide sequence ID" value="NZ_JBBPCC010000016.1"/>
</dbReference>
<dbReference type="Pfam" id="PF02518">
    <property type="entry name" value="HATPase_c"/>
    <property type="match status" value="2"/>
</dbReference>
<dbReference type="InterPro" id="IPR036097">
    <property type="entry name" value="HisK_dim/P_sf"/>
</dbReference>
<evidence type="ECO:0000256" key="7">
    <source>
        <dbReference type="ARBA" id="ARBA00022840"/>
    </source>
</evidence>
<evidence type="ECO:0000256" key="2">
    <source>
        <dbReference type="ARBA" id="ARBA00012438"/>
    </source>
</evidence>
<evidence type="ECO:0000256" key="1">
    <source>
        <dbReference type="ARBA" id="ARBA00000085"/>
    </source>
</evidence>
<name>A0ABU9DPG5_9BACL</name>
<dbReference type="CDD" id="cd16922">
    <property type="entry name" value="HATPase_EvgS-ArcB-TorS-like"/>
    <property type="match status" value="1"/>
</dbReference>
<dbReference type="InterPro" id="IPR003661">
    <property type="entry name" value="HisK_dim/P_dom"/>
</dbReference>
<feature type="transmembrane region" description="Helical" evidence="10">
    <location>
        <begin position="311"/>
        <end position="328"/>
    </location>
</feature>
<feature type="transmembrane region" description="Helical" evidence="10">
    <location>
        <begin position="245"/>
        <end position="261"/>
    </location>
</feature>
<evidence type="ECO:0000259" key="12">
    <source>
        <dbReference type="PROSITE" id="PS50110"/>
    </source>
</evidence>
<evidence type="ECO:0000256" key="8">
    <source>
        <dbReference type="ARBA" id="ARBA00023012"/>
    </source>
</evidence>
<dbReference type="CDD" id="cd00082">
    <property type="entry name" value="HisKA"/>
    <property type="match status" value="1"/>
</dbReference>
<dbReference type="SMART" id="SM00388">
    <property type="entry name" value="HisKA"/>
    <property type="match status" value="1"/>
</dbReference>
<proteinExistence type="predicted"/>
<accession>A0ABU9DPG5</accession>
<dbReference type="Gene3D" id="1.10.287.130">
    <property type="match status" value="1"/>
</dbReference>
<evidence type="ECO:0000313" key="14">
    <source>
        <dbReference type="Proteomes" id="UP001469365"/>
    </source>
</evidence>
<keyword evidence="7 13" id="KW-0067">ATP-binding</keyword>
<keyword evidence="14" id="KW-1185">Reference proteome</keyword>
<dbReference type="GO" id="GO:0005524">
    <property type="term" value="F:ATP binding"/>
    <property type="evidence" value="ECO:0007669"/>
    <property type="project" value="UniProtKB-KW"/>
</dbReference>
<dbReference type="InterPro" id="IPR001789">
    <property type="entry name" value="Sig_transdc_resp-reg_receiver"/>
</dbReference>
<feature type="transmembrane region" description="Helical" evidence="10">
    <location>
        <begin position="334"/>
        <end position="355"/>
    </location>
</feature>
<keyword evidence="6" id="KW-0418">Kinase</keyword>
<dbReference type="Pfam" id="PF07695">
    <property type="entry name" value="7TMR-DISM_7TM"/>
    <property type="match status" value="1"/>
</dbReference>
<dbReference type="SUPFAM" id="SSF52172">
    <property type="entry name" value="CheY-like"/>
    <property type="match status" value="1"/>
</dbReference>
<feature type="domain" description="Histidine kinase" evidence="11">
    <location>
        <begin position="917"/>
        <end position="1014"/>
    </location>
</feature>
<feature type="transmembrane region" description="Helical" evidence="10">
    <location>
        <begin position="394"/>
        <end position="411"/>
    </location>
</feature>
<dbReference type="InterPro" id="IPR003594">
    <property type="entry name" value="HATPase_dom"/>
</dbReference>
<dbReference type="PANTHER" id="PTHR43047">
    <property type="entry name" value="TWO-COMPONENT HISTIDINE PROTEIN KINASE"/>
    <property type="match status" value="1"/>
</dbReference>
<keyword evidence="10" id="KW-0812">Transmembrane</keyword>
<dbReference type="PANTHER" id="PTHR43047:SF72">
    <property type="entry name" value="OSMOSENSING HISTIDINE PROTEIN KINASE SLN1"/>
    <property type="match status" value="1"/>
</dbReference>
<keyword evidence="10" id="KW-0472">Membrane</keyword>
<feature type="transmembrane region" description="Helical" evidence="10">
    <location>
        <begin position="362"/>
        <end position="382"/>
    </location>
</feature>
<comment type="catalytic activity">
    <reaction evidence="1">
        <text>ATP + protein L-histidine = ADP + protein N-phospho-L-histidine.</text>
        <dbReference type="EC" id="2.7.13.3"/>
    </reaction>
</comment>
<dbReference type="PROSITE" id="PS50109">
    <property type="entry name" value="HIS_KIN"/>
    <property type="match status" value="2"/>
</dbReference>
<dbReference type="PROSITE" id="PS50110">
    <property type="entry name" value="RESPONSE_REGULATORY"/>
    <property type="match status" value="1"/>
</dbReference>